<dbReference type="RefSeq" id="WP_207450333.1">
    <property type="nucleotide sequence ID" value="NZ_CP061092.1"/>
</dbReference>
<name>A0ABS3KHA4_9PROT</name>
<dbReference type="InterPro" id="IPR042100">
    <property type="entry name" value="Bug_dom1"/>
</dbReference>
<keyword evidence="2" id="KW-1185">Reference proteome</keyword>
<accession>A0ABS3KHA4</accession>
<evidence type="ECO:0008006" key="3">
    <source>
        <dbReference type="Google" id="ProtNLM"/>
    </source>
</evidence>
<gene>
    <name evidence="1" type="ORF">IAI60_19770</name>
</gene>
<comment type="caution">
    <text evidence="1">The sequence shown here is derived from an EMBL/GenBank/DDBJ whole genome shotgun (WGS) entry which is preliminary data.</text>
</comment>
<proteinExistence type="predicted"/>
<reference evidence="1 2" key="1">
    <citation type="submission" date="2020-09" db="EMBL/GenBank/DDBJ databases">
        <title>Roseomonas.</title>
        <authorList>
            <person name="Zhu W."/>
        </authorList>
    </citation>
    <scope>NUCLEOTIDE SEQUENCE [LARGE SCALE GENOMIC DNA]</scope>
    <source>
        <strain evidence="1 2">1311</strain>
    </source>
</reference>
<dbReference type="EMBL" id="JACTNF010000031">
    <property type="protein sequence ID" value="MBO1076858.1"/>
    <property type="molecule type" value="Genomic_DNA"/>
</dbReference>
<sequence length="74" mass="8173">MIWLGLLAPAGLPKAEQAQLNTDLRAVMADPRGGMVRPQRAGAATLLPQEFASYMPVETERFARFVQETGMRIE</sequence>
<organism evidence="1 2">
    <name type="scientific">Roseomonas marmotae</name>
    <dbReference type="NCBI Taxonomy" id="2768161"/>
    <lineage>
        <taxon>Bacteria</taxon>
        <taxon>Pseudomonadati</taxon>
        <taxon>Pseudomonadota</taxon>
        <taxon>Alphaproteobacteria</taxon>
        <taxon>Acetobacterales</taxon>
        <taxon>Roseomonadaceae</taxon>
        <taxon>Roseomonas</taxon>
    </lineage>
</organism>
<evidence type="ECO:0000313" key="2">
    <source>
        <dbReference type="Proteomes" id="UP001518990"/>
    </source>
</evidence>
<protein>
    <recommendedName>
        <fullName evidence="3">Tripartite tricarboxylate transporter substrate binding protein</fullName>
    </recommendedName>
</protein>
<evidence type="ECO:0000313" key="1">
    <source>
        <dbReference type="EMBL" id="MBO1076858.1"/>
    </source>
</evidence>
<dbReference type="Gene3D" id="3.40.190.150">
    <property type="entry name" value="Bordetella uptake gene, domain 1"/>
    <property type="match status" value="1"/>
</dbReference>
<dbReference type="Proteomes" id="UP001518990">
    <property type="component" value="Unassembled WGS sequence"/>
</dbReference>